<feature type="region of interest" description="Disordered" evidence="1">
    <location>
        <begin position="174"/>
        <end position="201"/>
    </location>
</feature>
<keyword evidence="5" id="KW-1185">Reference proteome</keyword>
<dbReference type="Gene3D" id="1.10.606.20">
    <property type="match status" value="1"/>
</dbReference>
<feature type="signal peptide" evidence="2">
    <location>
        <begin position="1"/>
        <end position="41"/>
    </location>
</feature>
<sequence length="464" mass="50132">MLWIRTRRRRAANLRARAVSLAAVAATALGALTLAPQPAAAAPNYSGDPVQYWNNVLNGAIRTAGGAPGPLSRAAAMMNTAIYDAESSYQLRWHTMTSDPYLKAINYSAGWGVEGPGEEERVIGRTAYNILLKLFPDQTTYLDNKFKERFGTDPTGFDLLDLTVVGTIVKNTQDDRTADGSDDRAVYTPDAKPGAWLPTSYPDLPDPSCSQGSQAASPNWGLVKPWALDSGSQFRPSTPGAYASYENLLASPAYADQVAKVRSLGAAGSTTRTTDQTAAAWFWANDANGTYKPPGQLLDITARVAKDRGLTPYQNARLFALVSVAMADAAIGEWDVKYRTPIDLWRPVSAIREGGLDPAWKPLSGTTPCFPAWASGHSAFGAAWAGIMRQYFKSDNVSFTASTDDPHSPVRTRSFTSFSQAAHEDADSRIWLGVHYPWDASDGYALGDSIATWVFTHKMRAAGS</sequence>
<feature type="domain" description="Phosphatidic acid phosphatase type 2/haloperoxidase" evidence="3">
    <location>
        <begin position="343"/>
        <end position="456"/>
    </location>
</feature>
<keyword evidence="2" id="KW-0732">Signal</keyword>
<dbReference type="PANTHER" id="PTHR34599">
    <property type="entry name" value="PEROXIDASE-RELATED"/>
    <property type="match status" value="1"/>
</dbReference>
<evidence type="ECO:0000256" key="1">
    <source>
        <dbReference type="SAM" id="MobiDB-lite"/>
    </source>
</evidence>
<organism evidence="4 5">
    <name type="scientific">Streptomyces noboritoensis</name>
    <dbReference type="NCBI Taxonomy" id="67337"/>
    <lineage>
        <taxon>Bacteria</taxon>
        <taxon>Bacillati</taxon>
        <taxon>Actinomycetota</taxon>
        <taxon>Actinomycetes</taxon>
        <taxon>Kitasatosporales</taxon>
        <taxon>Streptomycetaceae</taxon>
        <taxon>Streptomyces</taxon>
    </lineage>
</organism>
<dbReference type="InterPro" id="IPR000326">
    <property type="entry name" value="PAP2/HPO"/>
</dbReference>
<evidence type="ECO:0000256" key="2">
    <source>
        <dbReference type="SAM" id="SignalP"/>
    </source>
</evidence>
<dbReference type="GO" id="GO:0004601">
    <property type="term" value="F:peroxidase activity"/>
    <property type="evidence" value="ECO:0007669"/>
    <property type="project" value="UniProtKB-KW"/>
</dbReference>
<dbReference type="EC" id="1.11.1.-" evidence="4"/>
<feature type="compositionally biased region" description="Basic and acidic residues" evidence="1">
    <location>
        <begin position="174"/>
        <end position="185"/>
    </location>
</feature>
<dbReference type="InterPro" id="IPR052559">
    <property type="entry name" value="V-haloperoxidase"/>
</dbReference>
<reference evidence="4 5" key="1">
    <citation type="submission" date="2024-09" db="EMBL/GenBank/DDBJ databases">
        <authorList>
            <person name="Sun Q."/>
            <person name="Mori K."/>
        </authorList>
    </citation>
    <scope>NUCLEOTIDE SEQUENCE [LARGE SCALE GENOMIC DNA]</scope>
    <source>
        <strain evidence="4 5">JCM 4557</strain>
    </source>
</reference>
<name>A0ABV6TVP3_9ACTN</name>
<dbReference type="InterPro" id="IPR036938">
    <property type="entry name" value="PAP2/HPO_sf"/>
</dbReference>
<keyword evidence="4" id="KW-0575">Peroxidase</keyword>
<proteinExistence type="predicted"/>
<dbReference type="RefSeq" id="WP_394323847.1">
    <property type="nucleotide sequence ID" value="NZ_JBHMQV010000009.1"/>
</dbReference>
<dbReference type="EMBL" id="JBHMQV010000009">
    <property type="protein sequence ID" value="MFC0849837.1"/>
    <property type="molecule type" value="Genomic_DNA"/>
</dbReference>
<gene>
    <name evidence="4" type="ORF">ACFH04_39880</name>
</gene>
<comment type="caution">
    <text evidence="4">The sequence shown here is derived from an EMBL/GenBank/DDBJ whole genome shotgun (WGS) entry which is preliminary data.</text>
</comment>
<accession>A0ABV6TVP3</accession>
<evidence type="ECO:0000313" key="5">
    <source>
        <dbReference type="Proteomes" id="UP001589887"/>
    </source>
</evidence>
<dbReference type="Proteomes" id="UP001589887">
    <property type="component" value="Unassembled WGS sequence"/>
</dbReference>
<feature type="chain" id="PRO_5046398125" evidence="2">
    <location>
        <begin position="42"/>
        <end position="464"/>
    </location>
</feature>
<evidence type="ECO:0000313" key="4">
    <source>
        <dbReference type="EMBL" id="MFC0849837.1"/>
    </source>
</evidence>
<dbReference type="Pfam" id="PF01569">
    <property type="entry name" value="PAP2"/>
    <property type="match status" value="1"/>
</dbReference>
<protein>
    <submittedName>
        <fullName evidence="4">Vanadium-dependent haloperoxidase</fullName>
        <ecNumber evidence="4">1.11.1.-</ecNumber>
    </submittedName>
</protein>
<dbReference type="CDD" id="cd03398">
    <property type="entry name" value="PAP2_haloperoxidase"/>
    <property type="match status" value="1"/>
</dbReference>
<keyword evidence="4" id="KW-0560">Oxidoreductase</keyword>
<dbReference type="SUPFAM" id="SSF48317">
    <property type="entry name" value="Acid phosphatase/Vanadium-dependent haloperoxidase"/>
    <property type="match status" value="1"/>
</dbReference>
<evidence type="ECO:0000259" key="3">
    <source>
        <dbReference type="Pfam" id="PF01569"/>
    </source>
</evidence>
<dbReference type="PANTHER" id="PTHR34599:SF1">
    <property type="entry name" value="PHOSPHATIDIC ACID PHOSPHATASE TYPE 2_HALOPEROXIDASE DOMAIN-CONTAINING PROTEIN"/>
    <property type="match status" value="1"/>
</dbReference>